<dbReference type="EMBL" id="JACIDG010000014">
    <property type="protein sequence ID" value="MBB3917750.1"/>
    <property type="molecule type" value="Genomic_DNA"/>
</dbReference>
<evidence type="ECO:0000313" key="2">
    <source>
        <dbReference type="Proteomes" id="UP000545490"/>
    </source>
</evidence>
<dbReference type="Gene3D" id="3.90.230.10">
    <property type="entry name" value="Creatinase/methionine aminopeptidase superfamily"/>
    <property type="match status" value="1"/>
</dbReference>
<sequence length="454" mass="49159">MAVSLKSIKLPTFGVPLALPIVPADIYEKRVSQLIERSEADWIVVYADREHHANMAFLTGFEPRFEEALLVLGPNRERILVVGNESQSYAPLAGLPGTSIVLNQSMSLLGQDRTLHPSLVDTLKQLGMAKGSKVGIAGWKYLTAPEWDGDLPSFFVSAYLIDALVRVVGDRALLSDVTDVLMHPQDGLRCVVDVHQIAINEWGASRSSDAVWRVLEGAAEGETEFAIAARMGYAGEVLTAHMMMASSSAGNPVVGLRSPTSRIVGYGDGVTTAVSYWGGLSSRAGLLSRGDDDFLEIAKAYFEGLVAWYQTTDIGVEGGIINDTVEAALARNSLKPALNPGHLVGYDEWVSTPIRPGSTDKIRSGMPFQVDIIPTPVPDGQALNCEDAVVIADEGLRDLLRHEYPDVARRIDDRRVFMRDSLGVDLKASILPLSNSPLALPPFWLATDQLLTLA</sequence>
<evidence type="ECO:0008006" key="3">
    <source>
        <dbReference type="Google" id="ProtNLM"/>
    </source>
</evidence>
<dbReference type="InterPro" id="IPR036005">
    <property type="entry name" value="Creatinase/aminopeptidase-like"/>
</dbReference>
<gene>
    <name evidence="1" type="ORF">GGQ65_005069</name>
</gene>
<comment type="caution">
    <text evidence="1">The sequence shown here is derived from an EMBL/GenBank/DDBJ whole genome shotgun (WGS) entry which is preliminary data.</text>
</comment>
<name>A0A7W6FL21_9HYPH</name>
<organism evidence="1 2">
    <name type="scientific">Rhizobium fabae</name>
    <dbReference type="NCBI Taxonomy" id="573179"/>
    <lineage>
        <taxon>Bacteria</taxon>
        <taxon>Pseudomonadati</taxon>
        <taxon>Pseudomonadota</taxon>
        <taxon>Alphaproteobacteria</taxon>
        <taxon>Hyphomicrobiales</taxon>
        <taxon>Rhizobiaceae</taxon>
        <taxon>Rhizobium/Agrobacterium group</taxon>
        <taxon>Rhizobium</taxon>
    </lineage>
</organism>
<dbReference type="AlphaFoldDB" id="A0A7W6FL21"/>
<accession>A0A7W6FL21</accession>
<dbReference type="RefSeq" id="WP_183605025.1">
    <property type="nucleotide sequence ID" value="NZ_JACIDG010000014.1"/>
</dbReference>
<evidence type="ECO:0000313" key="1">
    <source>
        <dbReference type="EMBL" id="MBB3917750.1"/>
    </source>
</evidence>
<proteinExistence type="predicted"/>
<reference evidence="1 2" key="1">
    <citation type="submission" date="2020-08" db="EMBL/GenBank/DDBJ databases">
        <title>Genomic Encyclopedia of Type Strains, Phase IV (KMG-IV): sequencing the most valuable type-strain genomes for metagenomic binning, comparative biology and taxonomic classification.</title>
        <authorList>
            <person name="Goeker M."/>
        </authorList>
    </citation>
    <scope>NUCLEOTIDE SEQUENCE [LARGE SCALE GENOMIC DNA]</scope>
    <source>
        <strain evidence="1 2">DSM 19331</strain>
    </source>
</reference>
<dbReference type="Proteomes" id="UP000545490">
    <property type="component" value="Unassembled WGS sequence"/>
</dbReference>
<protein>
    <recommendedName>
        <fullName evidence="3">Xaa-Pro aminopeptidase</fullName>
    </recommendedName>
</protein>
<dbReference type="SUPFAM" id="SSF55920">
    <property type="entry name" value="Creatinase/aminopeptidase"/>
    <property type="match status" value="1"/>
</dbReference>